<proteinExistence type="predicted"/>
<reference evidence="7 10" key="2">
    <citation type="submission" date="2018-02" db="EMBL/GenBank/DDBJ databases">
        <authorList>
            <person name="Rodrigo-Torres L."/>
            <person name="Arahal R. D."/>
            <person name="Lucena T."/>
        </authorList>
    </citation>
    <scope>NUCLEOTIDE SEQUENCE [LARGE SCALE GENOMIC DNA]</scope>
    <source>
        <strain evidence="7 10">CECT 8486</strain>
    </source>
</reference>
<dbReference type="Proteomes" id="UP000239237">
    <property type="component" value="Unassembled WGS sequence"/>
</dbReference>
<accession>A0A2N9KFR9</accession>
<feature type="transmembrane region" description="Helical" evidence="5">
    <location>
        <begin position="119"/>
        <end position="137"/>
    </location>
</feature>
<dbReference type="Proteomes" id="UP000237923">
    <property type="component" value="Unassembled WGS sequence"/>
</dbReference>
<evidence type="ECO:0000256" key="3">
    <source>
        <dbReference type="ARBA" id="ARBA00022989"/>
    </source>
</evidence>
<feature type="transmembrane region" description="Helical" evidence="5">
    <location>
        <begin position="12"/>
        <end position="31"/>
    </location>
</feature>
<keyword evidence="4 5" id="KW-0472">Membrane</keyword>
<keyword evidence="10" id="KW-1185">Reference proteome</keyword>
<dbReference type="Gene3D" id="1.20.1510.10">
    <property type="entry name" value="Cation efflux protein transmembrane domain"/>
    <property type="match status" value="1"/>
</dbReference>
<dbReference type="EMBL" id="OKQR01000002">
    <property type="protein sequence ID" value="SPD93784.1"/>
    <property type="molecule type" value="Genomic_DNA"/>
</dbReference>
<name>A0A2N9KFR9_9LACO</name>
<evidence type="ECO:0000313" key="9">
    <source>
        <dbReference type="Proteomes" id="UP000237923"/>
    </source>
</evidence>
<protein>
    <submittedName>
        <fullName evidence="8">Cation efflux family protein</fullName>
    </submittedName>
</protein>
<dbReference type="EMBL" id="OKQU01000002">
    <property type="protein sequence ID" value="SPE09440.1"/>
    <property type="molecule type" value="Genomic_DNA"/>
</dbReference>
<organism evidence="8 9">
    <name type="scientific">Leuconostoc suionicum</name>
    <dbReference type="NCBI Taxonomy" id="1511761"/>
    <lineage>
        <taxon>Bacteria</taxon>
        <taxon>Bacillati</taxon>
        <taxon>Bacillota</taxon>
        <taxon>Bacilli</taxon>
        <taxon>Lactobacillales</taxon>
        <taxon>Lactobacillaceae</taxon>
        <taxon>Leuconostoc</taxon>
    </lineage>
</organism>
<evidence type="ECO:0000313" key="8">
    <source>
        <dbReference type="EMBL" id="SPE09440.1"/>
    </source>
</evidence>
<feature type="transmembrane region" description="Helical" evidence="5">
    <location>
        <begin position="184"/>
        <end position="204"/>
    </location>
</feature>
<dbReference type="RefSeq" id="WP_105299774.1">
    <property type="nucleotide sequence ID" value="NZ_OKQR01000002.1"/>
</dbReference>
<feature type="domain" description="Cation efflux protein transmembrane" evidence="6">
    <location>
        <begin position="12"/>
        <end position="215"/>
    </location>
</feature>
<reference evidence="8 9" key="1">
    <citation type="submission" date="2018-02" db="EMBL/GenBank/DDBJ databases">
        <authorList>
            <person name="Cohen D.B."/>
            <person name="Kent A.D."/>
        </authorList>
    </citation>
    <scope>NUCLEOTIDE SEQUENCE [LARGE SCALE GENOMIC DNA]</scope>
    <source>
        <strain evidence="8 9">CECT 9216</strain>
    </source>
</reference>
<feature type="transmembrane region" description="Helical" evidence="5">
    <location>
        <begin position="158"/>
        <end position="178"/>
    </location>
</feature>
<evidence type="ECO:0000256" key="2">
    <source>
        <dbReference type="ARBA" id="ARBA00022692"/>
    </source>
</evidence>
<keyword evidence="2 5" id="KW-0812">Transmembrane</keyword>
<dbReference type="GO" id="GO:0008324">
    <property type="term" value="F:monoatomic cation transmembrane transporter activity"/>
    <property type="evidence" value="ECO:0007669"/>
    <property type="project" value="InterPro"/>
</dbReference>
<evidence type="ECO:0000256" key="4">
    <source>
        <dbReference type="ARBA" id="ARBA00023136"/>
    </source>
</evidence>
<sequence length="309" mass="34344">MNQKNIEQRSLIIGCLWLFLMGISALTAYFATHLEALFVDAYFTLITLTTALLSIVISKISTKVSTRFPNGLFVLEPLYAFFQSLLTIILLTVSLITVGGKAYQYFVYGHGHLLNIAPVIPYEIIMVILSLTLSYFYKHQNKKIHNTSTLLSAETKSAMIDGIMSAGIGAAAFFILFISKNSPLSFLLYTGDSFITVIIVLFIIRVPLRIMKNALIEISGGLTQDQGIKSFIEGSIRSHLSNDFAINDCKVYKVGMSFKACIAISSKTHMIDTEKLAIYKNNILNDLSQKLAFINIVFVYSNVGKNEKS</sequence>
<dbReference type="InterPro" id="IPR058533">
    <property type="entry name" value="Cation_efflux_TM"/>
</dbReference>
<evidence type="ECO:0000256" key="5">
    <source>
        <dbReference type="SAM" id="Phobius"/>
    </source>
</evidence>
<feature type="transmembrane region" description="Helical" evidence="5">
    <location>
        <begin position="78"/>
        <end position="99"/>
    </location>
</feature>
<evidence type="ECO:0000256" key="1">
    <source>
        <dbReference type="ARBA" id="ARBA00004141"/>
    </source>
</evidence>
<dbReference type="AlphaFoldDB" id="A0A2N9KFR9"/>
<dbReference type="SUPFAM" id="SSF161111">
    <property type="entry name" value="Cation efflux protein transmembrane domain-like"/>
    <property type="match status" value="1"/>
</dbReference>
<keyword evidence="3 5" id="KW-1133">Transmembrane helix</keyword>
<comment type="subcellular location">
    <subcellularLocation>
        <location evidence="1">Membrane</location>
        <topology evidence="1">Multi-pass membrane protein</topology>
    </subcellularLocation>
</comment>
<evidence type="ECO:0000259" key="6">
    <source>
        <dbReference type="Pfam" id="PF01545"/>
    </source>
</evidence>
<dbReference type="GO" id="GO:0016020">
    <property type="term" value="C:membrane"/>
    <property type="evidence" value="ECO:0007669"/>
    <property type="project" value="UniProtKB-SubCell"/>
</dbReference>
<dbReference type="InterPro" id="IPR027469">
    <property type="entry name" value="Cation_efflux_TMD_sf"/>
</dbReference>
<feature type="transmembrane region" description="Helical" evidence="5">
    <location>
        <begin position="37"/>
        <end position="57"/>
    </location>
</feature>
<gene>
    <name evidence="7" type="ORF">LES8486_01448</name>
    <name evidence="8" type="ORF">LES9216_01595</name>
</gene>
<dbReference type="Pfam" id="PF01545">
    <property type="entry name" value="Cation_efflux"/>
    <property type="match status" value="1"/>
</dbReference>
<evidence type="ECO:0000313" key="10">
    <source>
        <dbReference type="Proteomes" id="UP000239237"/>
    </source>
</evidence>
<evidence type="ECO:0000313" key="7">
    <source>
        <dbReference type="EMBL" id="SPD93784.1"/>
    </source>
</evidence>